<dbReference type="InterPro" id="IPR002797">
    <property type="entry name" value="Polysacc_synth"/>
</dbReference>
<proteinExistence type="predicted"/>
<accession>A0A6B8KDM0</accession>
<feature type="transmembrane region" description="Helical" evidence="6">
    <location>
        <begin position="378"/>
        <end position="398"/>
    </location>
</feature>
<evidence type="ECO:0000256" key="4">
    <source>
        <dbReference type="ARBA" id="ARBA00022989"/>
    </source>
</evidence>
<keyword evidence="8" id="KW-1185">Reference proteome</keyword>
<feature type="transmembrane region" description="Helical" evidence="6">
    <location>
        <begin position="195"/>
        <end position="214"/>
    </location>
</feature>
<feature type="transmembrane region" description="Helical" evidence="6">
    <location>
        <begin position="243"/>
        <end position="264"/>
    </location>
</feature>
<feature type="transmembrane region" description="Helical" evidence="6">
    <location>
        <begin position="285"/>
        <end position="304"/>
    </location>
</feature>
<dbReference type="KEGG" id="mhey:H2LOC_001765"/>
<dbReference type="GO" id="GO:0005886">
    <property type="term" value="C:plasma membrane"/>
    <property type="evidence" value="ECO:0007669"/>
    <property type="project" value="UniProtKB-SubCell"/>
</dbReference>
<organism evidence="7 8">
    <name type="scientific">Methylocystis heyeri</name>
    <dbReference type="NCBI Taxonomy" id="391905"/>
    <lineage>
        <taxon>Bacteria</taxon>
        <taxon>Pseudomonadati</taxon>
        <taxon>Pseudomonadota</taxon>
        <taxon>Alphaproteobacteria</taxon>
        <taxon>Hyphomicrobiales</taxon>
        <taxon>Methylocystaceae</taxon>
        <taxon>Methylocystis</taxon>
    </lineage>
</organism>
<feature type="transmembrane region" description="Helical" evidence="6">
    <location>
        <begin position="316"/>
        <end position="336"/>
    </location>
</feature>
<feature type="transmembrane region" description="Helical" evidence="6">
    <location>
        <begin position="32"/>
        <end position="51"/>
    </location>
</feature>
<dbReference type="Proteomes" id="UP000309061">
    <property type="component" value="Chromosome"/>
</dbReference>
<dbReference type="Pfam" id="PF01943">
    <property type="entry name" value="Polysacc_synt"/>
    <property type="match status" value="1"/>
</dbReference>
<reference evidence="7 8" key="1">
    <citation type="submission" date="2019-11" db="EMBL/GenBank/DDBJ databases">
        <title>The genome sequence of Methylocystis heyeri.</title>
        <authorList>
            <person name="Oshkin I.Y."/>
            <person name="Miroshnikov K."/>
            <person name="Dedysh S.N."/>
        </authorList>
    </citation>
    <scope>NUCLEOTIDE SEQUENCE [LARGE SCALE GENOMIC DNA]</scope>
    <source>
        <strain evidence="7 8">H2</strain>
    </source>
</reference>
<feature type="transmembrane region" description="Helical" evidence="6">
    <location>
        <begin position="162"/>
        <end position="183"/>
    </location>
</feature>
<evidence type="ECO:0000256" key="5">
    <source>
        <dbReference type="ARBA" id="ARBA00023136"/>
    </source>
</evidence>
<keyword evidence="4 6" id="KW-1133">Transmembrane helix</keyword>
<dbReference type="EMBL" id="CP046052">
    <property type="protein sequence ID" value="QGM44523.1"/>
    <property type="molecule type" value="Genomic_DNA"/>
</dbReference>
<keyword evidence="2" id="KW-1003">Cell membrane</keyword>
<dbReference type="PANTHER" id="PTHR30250">
    <property type="entry name" value="PST FAMILY PREDICTED COLANIC ACID TRANSPORTER"/>
    <property type="match status" value="1"/>
</dbReference>
<feature type="transmembrane region" description="Helical" evidence="6">
    <location>
        <begin position="410"/>
        <end position="429"/>
    </location>
</feature>
<feature type="transmembrane region" description="Helical" evidence="6">
    <location>
        <begin position="108"/>
        <end position="126"/>
    </location>
</feature>
<evidence type="ECO:0000256" key="2">
    <source>
        <dbReference type="ARBA" id="ARBA00022475"/>
    </source>
</evidence>
<feature type="transmembrane region" description="Helical" evidence="6">
    <location>
        <begin position="135"/>
        <end position="156"/>
    </location>
</feature>
<evidence type="ECO:0000256" key="6">
    <source>
        <dbReference type="SAM" id="Phobius"/>
    </source>
</evidence>
<evidence type="ECO:0000313" key="8">
    <source>
        <dbReference type="Proteomes" id="UP000309061"/>
    </source>
</evidence>
<feature type="transmembrane region" description="Helical" evidence="6">
    <location>
        <begin position="77"/>
        <end position="96"/>
    </location>
</feature>
<keyword evidence="5 6" id="KW-0472">Membrane</keyword>
<dbReference type="RefSeq" id="WP_136494824.1">
    <property type="nucleotide sequence ID" value="NZ_CP046052.1"/>
</dbReference>
<comment type="subcellular location">
    <subcellularLocation>
        <location evidence="1">Cell membrane</location>
        <topology evidence="1">Multi-pass membrane protein</topology>
    </subcellularLocation>
</comment>
<dbReference type="AlphaFoldDB" id="A0A6B8KDM0"/>
<protein>
    <submittedName>
        <fullName evidence="7">Oligosaccharide flippase family protein</fullName>
    </submittedName>
</protein>
<feature type="transmembrane region" description="Helical" evidence="6">
    <location>
        <begin position="441"/>
        <end position="464"/>
    </location>
</feature>
<name>A0A6B8KDM0_9HYPH</name>
<dbReference type="InterPro" id="IPR050833">
    <property type="entry name" value="Poly_Biosynth_Transport"/>
</dbReference>
<feature type="transmembrane region" description="Helical" evidence="6">
    <location>
        <begin position="348"/>
        <end position="366"/>
    </location>
</feature>
<sequence>MWMMLVFTANSLLNFVVSLLVAKFLGPAEYGRFTVALAASVILELLCFDWLRLAATRFYSQRDQAEKPQVRATLDRAFVWIGLAASAASIGAFFIGPDLPLSPDLVSLAIGVAITNGMFDFSCALLRSRFLDRPYGVLVIVKNILAFLLTVGGAFALGSARIALLGLMVSAAGSLVAAREGLIDPNARRAAPDRALALRFLGYGLPIIAANILYQSTPLLNRVVVSQSLGFAEAGQLSLAFEIGVRIVGAIGSALDVILFQIAVRAEKTIGAQGARAQVSRNMGVVFAIVVPAVLGCWLILPSFESLFVPQNYRGPFAHYFTLMAPALAAFALINYALNPAYQISHRLAPLIIGALFAVLVNLLAIEFLPSGADAAKFALAQSLSSLAGMLALFLMLFLLEPMWPRARDVLGTLFASALMLAAALPLRALTPGPLAMGAQIAVGAAVYLATAAALDLAGLRTLLLYRPRVSARADC</sequence>
<gene>
    <name evidence="7" type="ORF">H2LOC_001765</name>
</gene>
<evidence type="ECO:0000313" key="7">
    <source>
        <dbReference type="EMBL" id="QGM44523.1"/>
    </source>
</evidence>
<evidence type="ECO:0000256" key="3">
    <source>
        <dbReference type="ARBA" id="ARBA00022692"/>
    </source>
</evidence>
<dbReference type="OrthoDB" id="8149983at2"/>
<dbReference type="PANTHER" id="PTHR30250:SF11">
    <property type="entry name" value="O-ANTIGEN TRANSPORTER-RELATED"/>
    <property type="match status" value="1"/>
</dbReference>
<evidence type="ECO:0000256" key="1">
    <source>
        <dbReference type="ARBA" id="ARBA00004651"/>
    </source>
</evidence>
<keyword evidence="3 6" id="KW-0812">Transmembrane</keyword>